<dbReference type="Pfam" id="PF00106">
    <property type="entry name" value="adh_short"/>
    <property type="match status" value="1"/>
</dbReference>
<dbReference type="GO" id="GO:0016020">
    <property type="term" value="C:membrane"/>
    <property type="evidence" value="ECO:0007669"/>
    <property type="project" value="TreeGrafter"/>
</dbReference>
<organism evidence="3 4">
    <name type="scientific">Streptomyces globisporus C-1027</name>
    <dbReference type="NCBI Taxonomy" id="1172567"/>
    <lineage>
        <taxon>Bacteria</taxon>
        <taxon>Bacillati</taxon>
        <taxon>Actinomycetota</taxon>
        <taxon>Actinomycetes</taxon>
        <taxon>Kitasatosporales</taxon>
        <taxon>Streptomycetaceae</taxon>
        <taxon>Streptomyces</taxon>
    </lineage>
</organism>
<dbReference type="Proteomes" id="UP000064183">
    <property type="component" value="Chromosome"/>
</dbReference>
<dbReference type="InterPro" id="IPR020904">
    <property type="entry name" value="Sc_DH/Rdtase_CS"/>
</dbReference>
<name>A0A0U3LIT0_STRGL</name>
<dbReference type="SUPFAM" id="SSF51735">
    <property type="entry name" value="NAD(P)-binding Rossmann-fold domains"/>
    <property type="match status" value="1"/>
</dbReference>
<dbReference type="PANTHER" id="PTHR44196:SF1">
    <property type="entry name" value="DEHYDROGENASE_REDUCTASE SDR FAMILY MEMBER 7B"/>
    <property type="match status" value="1"/>
</dbReference>
<gene>
    <name evidence="3" type="ORF">WQO_01780</name>
</gene>
<dbReference type="KEGG" id="sgb:WQO_01780"/>
<keyword evidence="2" id="KW-0560">Oxidoreductase</keyword>
<evidence type="ECO:0000256" key="1">
    <source>
        <dbReference type="ARBA" id="ARBA00006484"/>
    </source>
</evidence>
<dbReference type="PANTHER" id="PTHR44196">
    <property type="entry name" value="DEHYDROGENASE/REDUCTASE SDR FAMILY MEMBER 7B"/>
    <property type="match status" value="1"/>
</dbReference>
<dbReference type="EMBL" id="CP013738">
    <property type="protein sequence ID" value="ALU92201.1"/>
    <property type="molecule type" value="Genomic_DNA"/>
</dbReference>
<reference evidence="3 4" key="1">
    <citation type="journal article" date="2012" name="J. Bacteriol.">
        <title>Draft genome sequence of Streptomyces globisporus C-1027, which produces an antitumor antibiotic consisting of a nine-membered enediyne with a chromoprotein.</title>
        <authorList>
            <person name="Wang L."/>
            <person name="Wang S."/>
            <person name="He Q."/>
            <person name="Yu T."/>
            <person name="Li Q."/>
            <person name="Hong B."/>
        </authorList>
    </citation>
    <scope>NUCLEOTIDE SEQUENCE [LARGE SCALE GENOMIC DNA]</scope>
    <source>
        <strain evidence="3 4">C-1027</strain>
    </source>
</reference>
<evidence type="ECO:0000313" key="3">
    <source>
        <dbReference type="EMBL" id="ALU92201.1"/>
    </source>
</evidence>
<dbReference type="InterPro" id="IPR036291">
    <property type="entry name" value="NAD(P)-bd_dom_sf"/>
</dbReference>
<protein>
    <submittedName>
        <fullName evidence="3">Short-chain dehydrogenase</fullName>
    </submittedName>
</protein>
<dbReference type="GO" id="GO:0016491">
    <property type="term" value="F:oxidoreductase activity"/>
    <property type="evidence" value="ECO:0007669"/>
    <property type="project" value="UniProtKB-KW"/>
</dbReference>
<dbReference type="RefSeq" id="WP_010061671.1">
    <property type="nucleotide sequence ID" value="NZ_CP013738.1"/>
</dbReference>
<sequence length="329" mass="34261">MTNRSRLPHRTKGPGALVTGGSRGLGLFMARQLAERGCIVTIAARDAGELERAATQLREGTGATVRTAVCDVRDRDAVRALVREVHQRDGLDLVIANAGVIQVAPLEAVGAAEFGDAMDTMFYGALHTSLEALPYLKETRGRLGLIGSVGGLLGVPHLLPYSCAKAAIGALAEGLHAEAAASGVSVTAVHPGLMRTGSHRQAEFGGDTAAEFGWFSTAAGAPLLSMDAERAARRIVDAVIQRRTRLVLTAPAKAAQLAHGVAPGLTTRLSGVAARLLPSASDPGALRQGAEAGEPRNPIAKLVRAWGSARNDRVVRRANQHKPGPRTSS</sequence>
<dbReference type="GeneID" id="27781018"/>
<accession>A0A0U3LIT0</accession>
<dbReference type="AlphaFoldDB" id="A0A0U3LIT0"/>
<evidence type="ECO:0000313" key="4">
    <source>
        <dbReference type="Proteomes" id="UP000064183"/>
    </source>
</evidence>
<dbReference type="PRINTS" id="PR00081">
    <property type="entry name" value="GDHRDH"/>
</dbReference>
<comment type="similarity">
    <text evidence="1">Belongs to the short-chain dehydrogenases/reductases (SDR) family.</text>
</comment>
<proteinExistence type="inferred from homology"/>
<dbReference type="InterPro" id="IPR002347">
    <property type="entry name" value="SDR_fam"/>
</dbReference>
<dbReference type="Gene3D" id="3.40.50.720">
    <property type="entry name" value="NAD(P)-binding Rossmann-like Domain"/>
    <property type="match status" value="1"/>
</dbReference>
<dbReference type="PROSITE" id="PS00061">
    <property type="entry name" value="ADH_SHORT"/>
    <property type="match status" value="1"/>
</dbReference>
<evidence type="ECO:0000256" key="2">
    <source>
        <dbReference type="ARBA" id="ARBA00023002"/>
    </source>
</evidence>
<dbReference type="STRING" id="1172567.WQO_01780"/>